<comment type="subcellular location">
    <subcellularLocation>
        <location evidence="1">Cell membrane</location>
        <topology evidence="1">Multi-pass membrane protein</topology>
    </subcellularLocation>
</comment>
<dbReference type="Gene3D" id="1.20.1740.10">
    <property type="entry name" value="Amino acid/polyamine transporter I"/>
    <property type="match status" value="1"/>
</dbReference>
<keyword evidence="2" id="KW-0813">Transport</keyword>
<keyword evidence="7 8" id="KW-0472">Membrane</keyword>
<evidence type="ECO:0000256" key="1">
    <source>
        <dbReference type="ARBA" id="ARBA00004651"/>
    </source>
</evidence>
<keyword evidence="5" id="KW-0029">Amino-acid transport</keyword>
<dbReference type="InterPro" id="IPR004841">
    <property type="entry name" value="AA-permease/SLC12A_dom"/>
</dbReference>
<feature type="transmembrane region" description="Helical" evidence="8">
    <location>
        <begin position="80"/>
        <end position="99"/>
    </location>
</feature>
<feature type="transmembrane region" description="Helical" evidence="8">
    <location>
        <begin position="238"/>
        <end position="257"/>
    </location>
</feature>
<dbReference type="GO" id="GO:0055085">
    <property type="term" value="P:transmembrane transport"/>
    <property type="evidence" value="ECO:0007669"/>
    <property type="project" value="InterPro"/>
</dbReference>
<dbReference type="Proteomes" id="UP001240157">
    <property type="component" value="Unassembled WGS sequence"/>
</dbReference>
<feature type="domain" description="Amino acid permease/ SLC12A" evidence="9">
    <location>
        <begin position="13"/>
        <end position="451"/>
    </location>
</feature>
<feature type="transmembrane region" description="Helical" evidence="8">
    <location>
        <begin position="333"/>
        <end position="351"/>
    </location>
</feature>
<evidence type="ECO:0000256" key="6">
    <source>
        <dbReference type="ARBA" id="ARBA00022989"/>
    </source>
</evidence>
<dbReference type="GO" id="GO:0006865">
    <property type="term" value="P:amino acid transport"/>
    <property type="evidence" value="ECO:0007669"/>
    <property type="project" value="UniProtKB-KW"/>
</dbReference>
<comment type="caution">
    <text evidence="11">The sequence shown here is derived from an EMBL/GenBank/DDBJ whole genome shotgun (WGS) entry which is preliminary data.</text>
</comment>
<evidence type="ECO:0000259" key="9">
    <source>
        <dbReference type="Pfam" id="PF00324"/>
    </source>
</evidence>
<evidence type="ECO:0000313" key="12">
    <source>
        <dbReference type="Proteomes" id="UP000242704"/>
    </source>
</evidence>
<dbReference type="Pfam" id="PF00324">
    <property type="entry name" value="AA_permease"/>
    <property type="match status" value="1"/>
</dbReference>
<feature type="transmembrane region" description="Helical" evidence="8">
    <location>
        <begin position="269"/>
        <end position="293"/>
    </location>
</feature>
<evidence type="ECO:0000256" key="5">
    <source>
        <dbReference type="ARBA" id="ARBA00022970"/>
    </source>
</evidence>
<gene>
    <name evidence="11" type="ORF">BU653_07835</name>
    <name evidence="10" type="ORF">RCF65_06555</name>
</gene>
<dbReference type="EMBL" id="PZBZ01000038">
    <property type="protein sequence ID" value="PTG13298.1"/>
    <property type="molecule type" value="Genomic_DNA"/>
</dbReference>
<dbReference type="RefSeq" id="WP_105967356.1">
    <property type="nucleotide sequence ID" value="NZ_CP133240.1"/>
</dbReference>
<dbReference type="PIRSF" id="PIRSF006060">
    <property type="entry name" value="AA_transporter"/>
    <property type="match status" value="1"/>
</dbReference>
<reference evidence="11" key="2">
    <citation type="submission" date="2018-03" db="EMBL/GenBank/DDBJ databases">
        <authorList>
            <person name="Naushad S."/>
        </authorList>
    </citation>
    <scope>NUCLEOTIDE SEQUENCE</scope>
    <source>
        <strain evidence="11">SNUC 505</strain>
    </source>
</reference>
<proteinExistence type="predicted"/>
<keyword evidence="3" id="KW-1003">Cell membrane</keyword>
<evidence type="ECO:0000256" key="8">
    <source>
        <dbReference type="SAM" id="Phobius"/>
    </source>
</evidence>
<evidence type="ECO:0000313" key="11">
    <source>
        <dbReference type="EMBL" id="PTG13298.1"/>
    </source>
</evidence>
<evidence type="ECO:0000256" key="7">
    <source>
        <dbReference type="ARBA" id="ARBA00023136"/>
    </source>
</evidence>
<dbReference type="EMBL" id="JAVGJF010000034">
    <property type="protein sequence ID" value="MDQ7175647.1"/>
    <property type="molecule type" value="Genomic_DNA"/>
</dbReference>
<feature type="transmembrane region" description="Helical" evidence="8">
    <location>
        <begin position="357"/>
        <end position="381"/>
    </location>
</feature>
<accession>A0AAE5T0K8</accession>
<evidence type="ECO:0000256" key="3">
    <source>
        <dbReference type="ARBA" id="ARBA00022475"/>
    </source>
</evidence>
<sequence length="461" mass="50664">MTNELKRELSNRHIQLIAIGGAIGTGLFFGSGNTISKAGPSILFTYMIVGFFLFMFMRAMGEILLAKSKFKSFPEIAHEYLGPFAGFIVGWSYWMSWVITVMADVTAISQYIKYFNPNIPTWLTCFAIILLLLLLNLTSTKLFGELEFWFAIIKVVTIIALIVVGAVMVFLAFKSPSGNTAQVSNLWSHQGMFPFGLAGFLASFQMAVFAFTGIEFIGITAGETKDPEKTLPRAINSVPLRIIIFYVGALAVIMMIVPWNQIDPANSPFVGLFALAGIPFAAGLINFVVLTAAASSANSGIFANSRVLFTLGDQKQAPEAMHRLSRRGVPRNALLVTCALISLTVLLNLLIPNAETVFVYITSVATSITVVVWALIVVAYISYFRKDHALHQASTFKLPGGVFTAYAVLAFFAFILVLLLIEPNTRIGFILSPIWYGVLSIAYWRHRSTIKKNANQLPKHA</sequence>
<feature type="transmembrane region" description="Helical" evidence="8">
    <location>
        <begin position="149"/>
        <end position="173"/>
    </location>
</feature>
<feature type="transmembrane region" description="Helical" evidence="8">
    <location>
        <begin position="427"/>
        <end position="444"/>
    </location>
</feature>
<name>A0AAE5T0K8_STACR</name>
<evidence type="ECO:0000313" key="13">
    <source>
        <dbReference type="Proteomes" id="UP001240157"/>
    </source>
</evidence>
<dbReference type="FunFam" id="1.20.1740.10:FF:000001">
    <property type="entry name" value="Amino acid permease"/>
    <property type="match status" value="1"/>
</dbReference>
<feature type="transmembrane region" description="Helical" evidence="8">
    <location>
        <begin position="402"/>
        <end position="421"/>
    </location>
</feature>
<dbReference type="PANTHER" id="PTHR43495:SF2">
    <property type="entry name" value="D-SERINE_D-ALANINE_GLYCINE TRANSPORTER"/>
    <property type="match status" value="1"/>
</dbReference>
<keyword evidence="4 8" id="KW-0812">Transmembrane</keyword>
<feature type="transmembrane region" description="Helical" evidence="8">
    <location>
        <begin position="42"/>
        <end position="60"/>
    </location>
</feature>
<protein>
    <submittedName>
        <fullName evidence="11">Amino acid permease</fullName>
    </submittedName>
</protein>
<dbReference type="Proteomes" id="UP000242704">
    <property type="component" value="Unassembled WGS sequence"/>
</dbReference>
<evidence type="ECO:0000256" key="4">
    <source>
        <dbReference type="ARBA" id="ARBA00022692"/>
    </source>
</evidence>
<feature type="transmembrane region" description="Helical" evidence="8">
    <location>
        <begin position="119"/>
        <end position="137"/>
    </location>
</feature>
<organism evidence="11 12">
    <name type="scientific">Staphylococcus chromogenes</name>
    <name type="common">Staphylococcus hyicus subsp. chromogenes</name>
    <dbReference type="NCBI Taxonomy" id="46126"/>
    <lineage>
        <taxon>Bacteria</taxon>
        <taxon>Bacillati</taxon>
        <taxon>Bacillota</taxon>
        <taxon>Bacilli</taxon>
        <taxon>Bacillales</taxon>
        <taxon>Staphylococcaceae</taxon>
        <taxon>Staphylococcus</taxon>
    </lineage>
</organism>
<evidence type="ECO:0000313" key="10">
    <source>
        <dbReference type="EMBL" id="MDQ7175647.1"/>
    </source>
</evidence>
<dbReference type="GO" id="GO:0005886">
    <property type="term" value="C:plasma membrane"/>
    <property type="evidence" value="ECO:0007669"/>
    <property type="project" value="UniProtKB-SubCell"/>
</dbReference>
<feature type="transmembrane region" description="Helical" evidence="8">
    <location>
        <begin position="193"/>
        <end position="217"/>
    </location>
</feature>
<dbReference type="AlphaFoldDB" id="A0AAE5T0K8"/>
<reference evidence="11 12" key="1">
    <citation type="journal article" date="2016" name="Front. Microbiol.">
        <title>Comprehensive Phylogenetic Analysis of Bovine Non-aureus Staphylococci Species Based on Whole-Genome Sequencing.</title>
        <authorList>
            <person name="Naushad S."/>
            <person name="Barkema H.W."/>
            <person name="Luby C."/>
            <person name="Condas L.A."/>
            <person name="Nobrega D.B."/>
            <person name="Carson D.A."/>
            <person name="De Buck J."/>
        </authorList>
    </citation>
    <scope>NUCLEOTIDE SEQUENCE [LARGE SCALE GENOMIC DNA]</scope>
    <source>
        <strain evidence="11 12">SNUC 505</strain>
    </source>
</reference>
<evidence type="ECO:0000256" key="2">
    <source>
        <dbReference type="ARBA" id="ARBA00022448"/>
    </source>
</evidence>
<reference evidence="10 13" key="3">
    <citation type="submission" date="2023-08" db="EMBL/GenBank/DDBJ databases">
        <title>Whole genome sequencing of Staphylococcus chromogenes NNSch 2386.</title>
        <authorList>
            <person name="Kropotov V.S."/>
            <person name="Boriskina E.V."/>
            <person name="Gordinskaya N.A."/>
            <person name="Shkurkina I.S."/>
            <person name="Kryazhev D.V."/>
            <person name="Alekseeva A.E."/>
            <person name="Makhova M.A."/>
        </authorList>
    </citation>
    <scope>NUCLEOTIDE SEQUENCE [LARGE SCALE GENOMIC DNA]</scope>
    <source>
        <strain evidence="10 13">NNSch 2386</strain>
    </source>
</reference>
<keyword evidence="6 8" id="KW-1133">Transmembrane helix</keyword>
<dbReference type="PANTHER" id="PTHR43495">
    <property type="entry name" value="GABA PERMEASE"/>
    <property type="match status" value="1"/>
</dbReference>
<feature type="transmembrane region" description="Helical" evidence="8">
    <location>
        <begin position="12"/>
        <end position="30"/>
    </location>
</feature>